<dbReference type="EMBL" id="JAOYFB010000040">
    <property type="protein sequence ID" value="KAK4036207.1"/>
    <property type="molecule type" value="Genomic_DNA"/>
</dbReference>
<keyword evidence="1" id="KW-0812">Transmembrane</keyword>
<evidence type="ECO:0000313" key="3">
    <source>
        <dbReference type="Proteomes" id="UP001234178"/>
    </source>
</evidence>
<organism evidence="2 3">
    <name type="scientific">Daphnia magna</name>
    <dbReference type="NCBI Taxonomy" id="35525"/>
    <lineage>
        <taxon>Eukaryota</taxon>
        <taxon>Metazoa</taxon>
        <taxon>Ecdysozoa</taxon>
        <taxon>Arthropoda</taxon>
        <taxon>Crustacea</taxon>
        <taxon>Branchiopoda</taxon>
        <taxon>Diplostraca</taxon>
        <taxon>Cladocera</taxon>
        <taxon>Anomopoda</taxon>
        <taxon>Daphniidae</taxon>
        <taxon>Daphnia</taxon>
    </lineage>
</organism>
<evidence type="ECO:0000256" key="1">
    <source>
        <dbReference type="SAM" id="Phobius"/>
    </source>
</evidence>
<name>A0ABR0B3D6_9CRUS</name>
<protein>
    <submittedName>
        <fullName evidence="2">Uncharacterized protein</fullName>
    </submittedName>
</protein>
<sequence>MAYFDTLDREMQASSSRNSLAFSLAYFDLLISLGIIRVTDGSNRTFLKLLNRFNMEDLGGVLPWQLITVAESEMQSDRVT</sequence>
<feature type="transmembrane region" description="Helical" evidence="1">
    <location>
        <begin position="20"/>
        <end position="39"/>
    </location>
</feature>
<proteinExistence type="predicted"/>
<reference evidence="2 3" key="1">
    <citation type="journal article" date="2023" name="Nucleic Acids Res.">
        <title>The hologenome of Daphnia magna reveals possible DNA methylation and microbiome-mediated evolution of the host genome.</title>
        <authorList>
            <person name="Chaturvedi A."/>
            <person name="Li X."/>
            <person name="Dhandapani V."/>
            <person name="Marshall H."/>
            <person name="Kissane S."/>
            <person name="Cuenca-Cambronero M."/>
            <person name="Asole G."/>
            <person name="Calvet F."/>
            <person name="Ruiz-Romero M."/>
            <person name="Marangio P."/>
            <person name="Guigo R."/>
            <person name="Rago D."/>
            <person name="Mirbahai L."/>
            <person name="Eastwood N."/>
            <person name="Colbourne J.K."/>
            <person name="Zhou J."/>
            <person name="Mallon E."/>
            <person name="Orsini L."/>
        </authorList>
    </citation>
    <scope>NUCLEOTIDE SEQUENCE [LARGE SCALE GENOMIC DNA]</scope>
    <source>
        <strain evidence="2">LRV0_1</strain>
    </source>
</reference>
<keyword evidence="1" id="KW-0472">Membrane</keyword>
<accession>A0ABR0B3D6</accession>
<keyword evidence="1" id="KW-1133">Transmembrane helix</keyword>
<dbReference type="Proteomes" id="UP001234178">
    <property type="component" value="Unassembled WGS sequence"/>
</dbReference>
<comment type="caution">
    <text evidence="2">The sequence shown here is derived from an EMBL/GenBank/DDBJ whole genome shotgun (WGS) entry which is preliminary data.</text>
</comment>
<gene>
    <name evidence="2" type="ORF">OUZ56_028274</name>
</gene>
<keyword evidence="3" id="KW-1185">Reference proteome</keyword>
<evidence type="ECO:0000313" key="2">
    <source>
        <dbReference type="EMBL" id="KAK4036207.1"/>
    </source>
</evidence>